<evidence type="ECO:0000313" key="3">
    <source>
        <dbReference type="Proteomes" id="UP000477849"/>
    </source>
</evidence>
<dbReference type="SUPFAM" id="SSF141371">
    <property type="entry name" value="PilZ domain-like"/>
    <property type="match status" value="1"/>
</dbReference>
<evidence type="ECO:0000313" key="2">
    <source>
        <dbReference type="EMBL" id="NGO64309.1"/>
    </source>
</evidence>
<keyword evidence="3" id="KW-1185">Reference proteome</keyword>
<dbReference type="RefSeq" id="WP_163905068.1">
    <property type="nucleotide sequence ID" value="NZ_CP048427.1"/>
</dbReference>
<dbReference type="InterPro" id="IPR009875">
    <property type="entry name" value="PilZ_domain"/>
</dbReference>
<dbReference type="Proteomes" id="UP000477849">
    <property type="component" value="Unassembled WGS sequence"/>
</dbReference>
<organism evidence="2 3">
    <name type="scientific">Rhizobium daejeonense</name>
    <dbReference type="NCBI Taxonomy" id="240521"/>
    <lineage>
        <taxon>Bacteria</taxon>
        <taxon>Pseudomonadati</taxon>
        <taxon>Pseudomonadota</taxon>
        <taxon>Alphaproteobacteria</taxon>
        <taxon>Hyphomicrobiales</taxon>
        <taxon>Rhizobiaceae</taxon>
        <taxon>Rhizobium/Agrobacterium group</taxon>
        <taxon>Rhizobium</taxon>
    </lineage>
</organism>
<evidence type="ECO:0000259" key="1">
    <source>
        <dbReference type="Pfam" id="PF07238"/>
    </source>
</evidence>
<comment type="caution">
    <text evidence="2">The sequence shown here is derived from an EMBL/GenBank/DDBJ whole genome shotgun (WGS) entry which is preliminary data.</text>
</comment>
<feature type="domain" description="PilZ" evidence="1">
    <location>
        <begin position="10"/>
        <end position="93"/>
    </location>
</feature>
<sequence>MEQRLQIEGRKANRSRVRMKGRIRHLNQESEGRIYNVSRTGIGIELLGRLHVAKGSHVVVQTDDIGLIEGTVRWAYGGYLGVQIDQSSNSLAQMSAYFRNFHQEVRPVLVR</sequence>
<accession>A0A6M1RZ19</accession>
<dbReference type="GO" id="GO:0035438">
    <property type="term" value="F:cyclic-di-GMP binding"/>
    <property type="evidence" value="ECO:0007669"/>
    <property type="project" value="InterPro"/>
</dbReference>
<name>A0A6M1RZ19_9HYPH</name>
<proteinExistence type="predicted"/>
<dbReference type="AlphaFoldDB" id="A0A6M1RZ19"/>
<gene>
    <name evidence="2" type="ORF">G6N76_11565</name>
</gene>
<reference evidence="2 3" key="1">
    <citation type="submission" date="2020-02" db="EMBL/GenBank/DDBJ databases">
        <title>Genome sequence of the type strain CCBAU10050 of Rhizobium daejeonense.</title>
        <authorList>
            <person name="Gao J."/>
            <person name="Sun J."/>
        </authorList>
    </citation>
    <scope>NUCLEOTIDE SEQUENCE [LARGE SCALE GENOMIC DNA]</scope>
    <source>
        <strain evidence="2 3">CCBAU10050</strain>
    </source>
</reference>
<dbReference type="EMBL" id="JAAKZH010000003">
    <property type="protein sequence ID" value="NGO64309.1"/>
    <property type="molecule type" value="Genomic_DNA"/>
</dbReference>
<dbReference type="Pfam" id="PF07238">
    <property type="entry name" value="PilZ"/>
    <property type="match status" value="1"/>
</dbReference>
<protein>
    <submittedName>
        <fullName evidence="2">PilZ domain-containing protein</fullName>
    </submittedName>
</protein>